<organism evidence="2 3">
    <name type="scientific">Tritrichomonas musculus</name>
    <dbReference type="NCBI Taxonomy" id="1915356"/>
    <lineage>
        <taxon>Eukaryota</taxon>
        <taxon>Metamonada</taxon>
        <taxon>Parabasalia</taxon>
        <taxon>Tritrichomonadida</taxon>
        <taxon>Tritrichomonadidae</taxon>
        <taxon>Tritrichomonas</taxon>
    </lineage>
</organism>
<evidence type="ECO:0000313" key="3">
    <source>
        <dbReference type="Proteomes" id="UP001470230"/>
    </source>
</evidence>
<evidence type="ECO:0000256" key="1">
    <source>
        <dbReference type="SAM" id="Phobius"/>
    </source>
</evidence>
<sequence>MSTNYHNSILINNIFGTSLKSALVFINQEATIPNSTKVNNKKFISTTQYNNSNLYGNIEIMSCIFQDCQSEIGGAILIEQECSVLILDSIFNRCLSNDGGSCYICQKRKPREIKGQINDDKLDQINIQSCCFQNCEVRSSIHNGFGSSLVLAGKKVTLLYDSTFNVPSEKVKSKGALFDVQNNEVSSQHVNSTGGNSKFCGAFDIRRTEKQATINFQSIMLIESMYVTSFTKFEREISIDISHCNFIKNVLCNNNEQSELSALIHVANANAVISRCLFVGNNFGDKGKIASKSGTKNSIEFVECKSDTFPEGNDLNGISKVEVTLNIIDHLSSEKCHQKNFDNYESTAYLDSRSYLYSRSKAQQLEKTYMLIDTYTIVPSYIAQKSVTLAVSFDVTNGLTQCESDASSMCETDFLIETYSQSISHYYTLTYVPSVSYIELVRDLDDFRNEKTVGFVCILVEIFFIIVSLIVFIVKKKCTKDDIEINDLSINEDDELEQTRETIQKTKDVQIDMIKPDENPKDDSWL</sequence>
<feature type="transmembrane region" description="Helical" evidence="1">
    <location>
        <begin position="453"/>
        <end position="474"/>
    </location>
</feature>
<dbReference type="Proteomes" id="UP001470230">
    <property type="component" value="Unassembled WGS sequence"/>
</dbReference>
<proteinExistence type="predicted"/>
<gene>
    <name evidence="2" type="ORF">M9Y10_007787</name>
</gene>
<evidence type="ECO:0008006" key="4">
    <source>
        <dbReference type="Google" id="ProtNLM"/>
    </source>
</evidence>
<keyword evidence="1" id="KW-0472">Membrane</keyword>
<evidence type="ECO:0000313" key="2">
    <source>
        <dbReference type="EMBL" id="KAK8872031.1"/>
    </source>
</evidence>
<dbReference type="EMBL" id="JAPFFF010000013">
    <property type="protein sequence ID" value="KAK8872031.1"/>
    <property type="molecule type" value="Genomic_DNA"/>
</dbReference>
<comment type="caution">
    <text evidence="2">The sequence shown here is derived from an EMBL/GenBank/DDBJ whole genome shotgun (WGS) entry which is preliminary data.</text>
</comment>
<keyword evidence="1" id="KW-1133">Transmembrane helix</keyword>
<reference evidence="2 3" key="1">
    <citation type="submission" date="2024-04" db="EMBL/GenBank/DDBJ databases">
        <title>Tritrichomonas musculus Genome.</title>
        <authorList>
            <person name="Alves-Ferreira E."/>
            <person name="Grigg M."/>
            <person name="Lorenzi H."/>
            <person name="Galac M."/>
        </authorList>
    </citation>
    <scope>NUCLEOTIDE SEQUENCE [LARGE SCALE GENOMIC DNA]</scope>
    <source>
        <strain evidence="2 3">EAF2021</strain>
    </source>
</reference>
<accession>A0ABR2J2N4</accession>
<keyword evidence="3" id="KW-1185">Reference proteome</keyword>
<name>A0ABR2J2N4_9EUKA</name>
<protein>
    <recommendedName>
        <fullName evidence="4">Right handed beta helix domain-containing protein</fullName>
    </recommendedName>
</protein>
<keyword evidence="1" id="KW-0812">Transmembrane</keyword>